<dbReference type="EMBL" id="JAEFCI010006419">
    <property type="protein sequence ID" value="KAG5459699.1"/>
    <property type="molecule type" value="Genomic_DNA"/>
</dbReference>
<dbReference type="Proteomes" id="UP000673691">
    <property type="component" value="Unassembled WGS sequence"/>
</dbReference>
<keyword evidence="2" id="KW-1185">Reference proteome</keyword>
<reference evidence="1 2" key="1">
    <citation type="journal article" name="Sci. Rep.">
        <title>Genome-scale phylogenetic analyses confirm Olpidium as the closest living zoosporic fungus to the non-flagellated, terrestrial fungi.</title>
        <authorList>
            <person name="Chang Y."/>
            <person name="Rochon D."/>
            <person name="Sekimoto S."/>
            <person name="Wang Y."/>
            <person name="Chovatia M."/>
            <person name="Sandor L."/>
            <person name="Salamov A."/>
            <person name="Grigoriev I.V."/>
            <person name="Stajich J.E."/>
            <person name="Spatafora J.W."/>
        </authorList>
    </citation>
    <scope>NUCLEOTIDE SEQUENCE [LARGE SCALE GENOMIC DNA]</scope>
    <source>
        <strain evidence="1">S191</strain>
    </source>
</reference>
<gene>
    <name evidence="1" type="ORF">BJ554DRAFT_8349</name>
</gene>
<dbReference type="SUPFAM" id="SSF48452">
    <property type="entry name" value="TPR-like"/>
    <property type="match status" value="1"/>
</dbReference>
<dbReference type="InterPro" id="IPR011990">
    <property type="entry name" value="TPR-like_helical_dom_sf"/>
</dbReference>
<accession>A0A8H8DIB6</accession>
<protein>
    <submittedName>
        <fullName evidence="1">Uncharacterized protein</fullName>
    </submittedName>
</protein>
<comment type="caution">
    <text evidence="1">The sequence shown here is derived from an EMBL/GenBank/DDBJ whole genome shotgun (WGS) entry which is preliminary data.</text>
</comment>
<proteinExistence type="predicted"/>
<sequence length="107" mass="12061">MATRTSCREHLVATVGFCPKDAVGWLYAARGYYKIKDYHSVIECVTPSLRNERTKKEAQHLLAFSLLHTGQTEASAGAFFKSINLGNETDWQPLTELFLDNPQLKLT</sequence>
<evidence type="ECO:0000313" key="1">
    <source>
        <dbReference type="EMBL" id="KAG5459699.1"/>
    </source>
</evidence>
<organism evidence="1 2">
    <name type="scientific">Olpidium bornovanus</name>
    <dbReference type="NCBI Taxonomy" id="278681"/>
    <lineage>
        <taxon>Eukaryota</taxon>
        <taxon>Fungi</taxon>
        <taxon>Fungi incertae sedis</taxon>
        <taxon>Olpidiomycota</taxon>
        <taxon>Olpidiomycotina</taxon>
        <taxon>Olpidiomycetes</taxon>
        <taxon>Olpidiales</taxon>
        <taxon>Olpidiaceae</taxon>
        <taxon>Olpidium</taxon>
    </lineage>
</organism>
<evidence type="ECO:0000313" key="2">
    <source>
        <dbReference type="Proteomes" id="UP000673691"/>
    </source>
</evidence>
<dbReference type="OrthoDB" id="2095873at2759"/>
<dbReference type="AlphaFoldDB" id="A0A8H8DIB6"/>
<name>A0A8H8DIB6_9FUNG</name>